<dbReference type="PANTHER" id="PTHR43540">
    <property type="entry name" value="PEROXYUREIDOACRYLATE/UREIDOACRYLATE AMIDOHYDROLASE-RELATED"/>
    <property type="match status" value="1"/>
</dbReference>
<dbReference type="EMBL" id="JACAZI010000012">
    <property type="protein sequence ID" value="KAF7347129.1"/>
    <property type="molecule type" value="Genomic_DNA"/>
</dbReference>
<evidence type="ECO:0000313" key="4">
    <source>
        <dbReference type="EMBL" id="KAF7347129.1"/>
    </source>
</evidence>
<dbReference type="InterPro" id="IPR050272">
    <property type="entry name" value="Isochorismatase-like_hydrls"/>
</dbReference>
<gene>
    <name evidence="4" type="ORF">MVEN_01467200</name>
</gene>
<sequence>MLGLGLSNARTARFSTRPSTTRKLLITPYTKIIVMLDPTPTSFRTHLHIPPSTVSPTDRDSILIIIDAQNEYAYGKMKVKKLEETRGNILALLERYRSAHAPVAHVVHITPPGTSVFTPDTPLADIFPELQPDASRIGTETDSKGKDEKDFEVIVPKRFPGAFAETILQEVVERAGVRKLVLVGYMAHVCVSTTAREAHQRGYDVVVVSDAVGDRDLPGLSTIADSEEGGLGARGEDVTRMVMIELADAFATVLKTDDVQ</sequence>
<keyword evidence="5" id="KW-1185">Reference proteome</keyword>
<comment type="caution">
    <text evidence="4">The sequence shown here is derived from an EMBL/GenBank/DDBJ whole genome shotgun (WGS) entry which is preliminary data.</text>
</comment>
<dbReference type="OrthoDB" id="245563at2759"/>
<dbReference type="GO" id="GO:0016787">
    <property type="term" value="F:hydrolase activity"/>
    <property type="evidence" value="ECO:0007669"/>
    <property type="project" value="UniProtKB-KW"/>
</dbReference>
<evidence type="ECO:0000256" key="1">
    <source>
        <dbReference type="ARBA" id="ARBA00006336"/>
    </source>
</evidence>
<dbReference type="AlphaFoldDB" id="A0A8H6XUT2"/>
<organism evidence="4 5">
    <name type="scientific">Mycena venus</name>
    <dbReference type="NCBI Taxonomy" id="2733690"/>
    <lineage>
        <taxon>Eukaryota</taxon>
        <taxon>Fungi</taxon>
        <taxon>Dikarya</taxon>
        <taxon>Basidiomycota</taxon>
        <taxon>Agaricomycotina</taxon>
        <taxon>Agaricomycetes</taxon>
        <taxon>Agaricomycetidae</taxon>
        <taxon>Agaricales</taxon>
        <taxon>Marasmiineae</taxon>
        <taxon>Mycenaceae</taxon>
        <taxon>Mycena</taxon>
    </lineage>
</organism>
<dbReference type="InterPro" id="IPR036380">
    <property type="entry name" value="Isochorismatase-like_sf"/>
</dbReference>
<proteinExistence type="inferred from homology"/>
<dbReference type="Pfam" id="PF00857">
    <property type="entry name" value="Isochorismatase"/>
    <property type="match status" value="1"/>
</dbReference>
<dbReference type="Gene3D" id="3.40.50.850">
    <property type="entry name" value="Isochorismatase-like"/>
    <property type="match status" value="1"/>
</dbReference>
<accession>A0A8H6XUT2</accession>
<comment type="similarity">
    <text evidence="1">Belongs to the isochorismatase family.</text>
</comment>
<protein>
    <recommendedName>
        <fullName evidence="3">Isochorismatase-like domain-containing protein</fullName>
    </recommendedName>
</protein>
<reference evidence="4" key="1">
    <citation type="submission" date="2020-05" db="EMBL/GenBank/DDBJ databases">
        <title>Mycena genomes resolve the evolution of fungal bioluminescence.</title>
        <authorList>
            <person name="Tsai I.J."/>
        </authorList>
    </citation>
    <scope>NUCLEOTIDE SEQUENCE</scope>
    <source>
        <strain evidence="4">CCC161011</strain>
    </source>
</reference>
<dbReference type="Proteomes" id="UP000620124">
    <property type="component" value="Unassembled WGS sequence"/>
</dbReference>
<dbReference type="InterPro" id="IPR000868">
    <property type="entry name" value="Isochorismatase-like_dom"/>
</dbReference>
<dbReference type="SUPFAM" id="SSF52499">
    <property type="entry name" value="Isochorismatase-like hydrolases"/>
    <property type="match status" value="1"/>
</dbReference>
<evidence type="ECO:0000256" key="2">
    <source>
        <dbReference type="ARBA" id="ARBA00022801"/>
    </source>
</evidence>
<dbReference type="PANTHER" id="PTHR43540:SF15">
    <property type="entry name" value="BLR5631 PROTEIN"/>
    <property type="match status" value="1"/>
</dbReference>
<keyword evidence="2" id="KW-0378">Hydrolase</keyword>
<feature type="domain" description="Isochorismatase-like" evidence="3">
    <location>
        <begin position="61"/>
        <end position="216"/>
    </location>
</feature>
<name>A0A8H6XUT2_9AGAR</name>
<evidence type="ECO:0000313" key="5">
    <source>
        <dbReference type="Proteomes" id="UP000620124"/>
    </source>
</evidence>
<evidence type="ECO:0000259" key="3">
    <source>
        <dbReference type="Pfam" id="PF00857"/>
    </source>
</evidence>